<dbReference type="AlphaFoldDB" id="A0A1R2C8Y6"/>
<protein>
    <submittedName>
        <fullName evidence="4">Uncharacterized protein</fullName>
    </submittedName>
</protein>
<dbReference type="OrthoDB" id="313274at2759"/>
<dbReference type="PROSITE" id="PS50088">
    <property type="entry name" value="ANK_REPEAT"/>
    <property type="match status" value="1"/>
</dbReference>
<accession>A0A1R2C8Y6</accession>
<name>A0A1R2C8Y6_9CILI</name>
<feature type="repeat" description="ANK" evidence="3">
    <location>
        <begin position="175"/>
        <end position="207"/>
    </location>
</feature>
<keyword evidence="2 3" id="KW-0040">ANK repeat</keyword>
<evidence type="ECO:0000256" key="2">
    <source>
        <dbReference type="ARBA" id="ARBA00023043"/>
    </source>
</evidence>
<dbReference type="PANTHER" id="PTHR24134">
    <property type="entry name" value="ANKYRIN REPEAT-CONTAINING PROTEIN DDB_G0279043"/>
    <property type="match status" value="1"/>
</dbReference>
<dbReference type="SUPFAM" id="SSF48403">
    <property type="entry name" value="Ankyrin repeat"/>
    <property type="match status" value="1"/>
</dbReference>
<dbReference type="InterPro" id="IPR002110">
    <property type="entry name" value="Ankyrin_rpt"/>
</dbReference>
<dbReference type="SMART" id="SM00248">
    <property type="entry name" value="ANK"/>
    <property type="match status" value="1"/>
</dbReference>
<evidence type="ECO:0000313" key="5">
    <source>
        <dbReference type="Proteomes" id="UP000187209"/>
    </source>
</evidence>
<evidence type="ECO:0000256" key="1">
    <source>
        <dbReference type="ARBA" id="ARBA00022737"/>
    </source>
</evidence>
<dbReference type="Proteomes" id="UP000187209">
    <property type="component" value="Unassembled WGS sequence"/>
</dbReference>
<evidence type="ECO:0000256" key="3">
    <source>
        <dbReference type="PROSITE-ProRule" id="PRU00023"/>
    </source>
</evidence>
<comment type="caution">
    <text evidence="4">The sequence shown here is derived from an EMBL/GenBank/DDBJ whole genome shotgun (WGS) entry which is preliminary data.</text>
</comment>
<keyword evidence="5" id="KW-1185">Reference proteome</keyword>
<evidence type="ECO:0000313" key="4">
    <source>
        <dbReference type="EMBL" id="OMJ85430.1"/>
    </source>
</evidence>
<dbReference type="Gene3D" id="1.25.40.20">
    <property type="entry name" value="Ankyrin repeat-containing domain"/>
    <property type="match status" value="1"/>
</dbReference>
<dbReference type="PROSITE" id="PS50297">
    <property type="entry name" value="ANK_REP_REGION"/>
    <property type="match status" value="1"/>
</dbReference>
<proteinExistence type="predicted"/>
<dbReference type="Pfam" id="PF12796">
    <property type="entry name" value="Ank_2"/>
    <property type="match status" value="1"/>
</dbReference>
<sequence length="253" mass="28542">MLKSTPKKLSPSRKIHKVGLSQGSNFNSLKSKLLSNIRHNKKPLEIPSTITKTRLAEVSFIPKSRYYVQLSPNPSNYDLKGKSMEEDIKSLNKIINYDTIIAKAADIKSQLKSFIIKSSRKTLITNLESLKRSSKGKFTHPKSEQFLKEVKSGNMAGVIEMLIDVPELVRSSDSIDQTALHWACKRGHMEIVKYLLSCKASIYESDMMGRQPEEIAQSKGHFDIASMISGLKRKSRQNTIRMPTMIRTTTNVA</sequence>
<keyword evidence="1" id="KW-0677">Repeat</keyword>
<dbReference type="PANTHER" id="PTHR24134:SF9">
    <property type="entry name" value="ANKYRIN REPEAT AND SOCS BOX PROTEIN 8"/>
    <property type="match status" value="1"/>
</dbReference>
<reference evidence="4 5" key="1">
    <citation type="submission" date="2016-11" db="EMBL/GenBank/DDBJ databases">
        <title>The macronuclear genome of Stentor coeruleus: a giant cell with tiny introns.</title>
        <authorList>
            <person name="Slabodnick M."/>
            <person name="Ruby J.G."/>
            <person name="Reiff S.B."/>
            <person name="Swart E.C."/>
            <person name="Gosai S."/>
            <person name="Prabakaran S."/>
            <person name="Witkowska E."/>
            <person name="Larue G.E."/>
            <person name="Fisher S."/>
            <person name="Freeman R.M."/>
            <person name="Gunawardena J."/>
            <person name="Chu W."/>
            <person name="Stover N.A."/>
            <person name="Gregory B.D."/>
            <person name="Nowacki M."/>
            <person name="Derisi J."/>
            <person name="Roy S.W."/>
            <person name="Marshall W.F."/>
            <person name="Sood P."/>
        </authorList>
    </citation>
    <scope>NUCLEOTIDE SEQUENCE [LARGE SCALE GENOMIC DNA]</scope>
    <source>
        <strain evidence="4">WM001</strain>
    </source>
</reference>
<gene>
    <name evidence="4" type="ORF">SteCoe_13273</name>
</gene>
<dbReference type="EMBL" id="MPUH01000237">
    <property type="protein sequence ID" value="OMJ85430.1"/>
    <property type="molecule type" value="Genomic_DNA"/>
</dbReference>
<dbReference type="InterPro" id="IPR036770">
    <property type="entry name" value="Ankyrin_rpt-contain_sf"/>
</dbReference>
<organism evidence="4 5">
    <name type="scientific">Stentor coeruleus</name>
    <dbReference type="NCBI Taxonomy" id="5963"/>
    <lineage>
        <taxon>Eukaryota</taxon>
        <taxon>Sar</taxon>
        <taxon>Alveolata</taxon>
        <taxon>Ciliophora</taxon>
        <taxon>Postciliodesmatophora</taxon>
        <taxon>Heterotrichea</taxon>
        <taxon>Heterotrichida</taxon>
        <taxon>Stentoridae</taxon>
        <taxon>Stentor</taxon>
    </lineage>
</organism>